<proteinExistence type="predicted"/>
<dbReference type="Gene3D" id="3.60.21.10">
    <property type="match status" value="1"/>
</dbReference>
<evidence type="ECO:0000259" key="1">
    <source>
        <dbReference type="Pfam" id="PF00149"/>
    </source>
</evidence>
<dbReference type="FunCoup" id="A0A3N4LUN7">
    <property type="interactions" value="25"/>
</dbReference>
<dbReference type="GO" id="GO:0005737">
    <property type="term" value="C:cytoplasm"/>
    <property type="evidence" value="ECO:0007669"/>
    <property type="project" value="TreeGrafter"/>
</dbReference>
<dbReference type="InParanoid" id="A0A3N4LUN7"/>
<gene>
    <name evidence="2" type="ORF">L211DRAFT_759207</name>
</gene>
<dbReference type="Proteomes" id="UP000267821">
    <property type="component" value="Unassembled WGS sequence"/>
</dbReference>
<dbReference type="InterPro" id="IPR004843">
    <property type="entry name" value="Calcineurin-like_PHP"/>
</dbReference>
<dbReference type="PANTHER" id="PTHR42850:SF4">
    <property type="entry name" value="ZINC-DEPENDENT ENDOPOLYPHOSPHATASE"/>
    <property type="match status" value="1"/>
</dbReference>
<dbReference type="AlphaFoldDB" id="A0A3N4LUN7"/>
<feature type="domain" description="Calcineurin-like phosphoesterase" evidence="1">
    <location>
        <begin position="2"/>
        <end position="204"/>
    </location>
</feature>
<organism evidence="2 3">
    <name type="scientific">Terfezia boudieri ATCC MYA-4762</name>
    <dbReference type="NCBI Taxonomy" id="1051890"/>
    <lineage>
        <taxon>Eukaryota</taxon>
        <taxon>Fungi</taxon>
        <taxon>Dikarya</taxon>
        <taxon>Ascomycota</taxon>
        <taxon>Pezizomycotina</taxon>
        <taxon>Pezizomycetes</taxon>
        <taxon>Pezizales</taxon>
        <taxon>Pezizaceae</taxon>
        <taxon>Terfezia</taxon>
    </lineage>
</organism>
<sequence length="254" mass="27501">RRLILVGDVHGALDELKALLQKVDYDPSSGADHLVLTGDMVSKGPKSGGVLDLMKKLSEAGVASCVRGNHDDRVVRAYERLHRASLEEEEKQVSEKAVAKTLTSGQAKFLASCPLILRVQGAGNQGGELLVVHAGIVPGVPLLKQNPELLMNMRTILSPKGAKGKGKPEYGVGKGSSTTKGRHWAEVWNEWEEKRKGVTVVYGHYAAKGLDIRKWTKGLDSNCVRGGRLSALVVKKEKGEVVMDVVSVKCKEYV</sequence>
<dbReference type="InterPro" id="IPR050126">
    <property type="entry name" value="Ap4A_hydrolase"/>
</dbReference>
<name>A0A3N4LUN7_9PEZI</name>
<dbReference type="EMBL" id="ML121542">
    <property type="protein sequence ID" value="RPB24361.1"/>
    <property type="molecule type" value="Genomic_DNA"/>
</dbReference>
<dbReference type="OrthoDB" id="10267127at2759"/>
<dbReference type="STRING" id="1051890.A0A3N4LUN7"/>
<dbReference type="CDD" id="cd00144">
    <property type="entry name" value="MPP_PPP_family"/>
    <property type="match status" value="1"/>
</dbReference>
<evidence type="ECO:0000313" key="3">
    <source>
        <dbReference type="Proteomes" id="UP000267821"/>
    </source>
</evidence>
<dbReference type="InterPro" id="IPR029052">
    <property type="entry name" value="Metallo-depent_PP-like"/>
</dbReference>
<dbReference type="Pfam" id="PF00149">
    <property type="entry name" value="Metallophos"/>
    <property type="match status" value="1"/>
</dbReference>
<feature type="non-terminal residue" evidence="2">
    <location>
        <position position="254"/>
    </location>
</feature>
<dbReference type="GO" id="GO:0016791">
    <property type="term" value="F:phosphatase activity"/>
    <property type="evidence" value="ECO:0007669"/>
    <property type="project" value="TreeGrafter"/>
</dbReference>
<dbReference type="SUPFAM" id="SSF56300">
    <property type="entry name" value="Metallo-dependent phosphatases"/>
    <property type="match status" value="1"/>
</dbReference>
<evidence type="ECO:0000313" key="2">
    <source>
        <dbReference type="EMBL" id="RPB24361.1"/>
    </source>
</evidence>
<dbReference type="PANTHER" id="PTHR42850">
    <property type="entry name" value="METALLOPHOSPHOESTERASE"/>
    <property type="match status" value="1"/>
</dbReference>
<protein>
    <submittedName>
        <fullName evidence="2">Metallo-dependent phosphatase</fullName>
    </submittedName>
</protein>
<dbReference type="GO" id="GO:0006798">
    <property type="term" value="P:polyphosphate catabolic process"/>
    <property type="evidence" value="ECO:0007669"/>
    <property type="project" value="TreeGrafter"/>
</dbReference>
<reference evidence="2 3" key="1">
    <citation type="journal article" date="2018" name="Nat. Ecol. Evol.">
        <title>Pezizomycetes genomes reveal the molecular basis of ectomycorrhizal truffle lifestyle.</title>
        <authorList>
            <person name="Murat C."/>
            <person name="Payen T."/>
            <person name="Noel B."/>
            <person name="Kuo A."/>
            <person name="Morin E."/>
            <person name="Chen J."/>
            <person name="Kohler A."/>
            <person name="Krizsan K."/>
            <person name="Balestrini R."/>
            <person name="Da Silva C."/>
            <person name="Montanini B."/>
            <person name="Hainaut M."/>
            <person name="Levati E."/>
            <person name="Barry K.W."/>
            <person name="Belfiori B."/>
            <person name="Cichocki N."/>
            <person name="Clum A."/>
            <person name="Dockter R.B."/>
            <person name="Fauchery L."/>
            <person name="Guy J."/>
            <person name="Iotti M."/>
            <person name="Le Tacon F."/>
            <person name="Lindquist E.A."/>
            <person name="Lipzen A."/>
            <person name="Malagnac F."/>
            <person name="Mello A."/>
            <person name="Molinier V."/>
            <person name="Miyauchi S."/>
            <person name="Poulain J."/>
            <person name="Riccioni C."/>
            <person name="Rubini A."/>
            <person name="Sitrit Y."/>
            <person name="Splivallo R."/>
            <person name="Traeger S."/>
            <person name="Wang M."/>
            <person name="Zifcakova L."/>
            <person name="Wipf D."/>
            <person name="Zambonelli A."/>
            <person name="Paolocci F."/>
            <person name="Nowrousian M."/>
            <person name="Ottonello S."/>
            <person name="Baldrian P."/>
            <person name="Spatafora J.W."/>
            <person name="Henrissat B."/>
            <person name="Nagy L.G."/>
            <person name="Aury J.M."/>
            <person name="Wincker P."/>
            <person name="Grigoriev I.V."/>
            <person name="Bonfante P."/>
            <person name="Martin F.M."/>
        </authorList>
    </citation>
    <scope>NUCLEOTIDE SEQUENCE [LARGE SCALE GENOMIC DNA]</scope>
    <source>
        <strain evidence="2 3">ATCC MYA-4762</strain>
    </source>
</reference>
<dbReference type="GO" id="GO:0000298">
    <property type="term" value="F:endopolyphosphatase activity"/>
    <property type="evidence" value="ECO:0007669"/>
    <property type="project" value="TreeGrafter"/>
</dbReference>
<feature type="non-terminal residue" evidence="2">
    <location>
        <position position="1"/>
    </location>
</feature>
<keyword evidence="3" id="KW-1185">Reference proteome</keyword>
<accession>A0A3N4LUN7</accession>